<dbReference type="Pfam" id="PF00172">
    <property type="entry name" value="Zn_clus"/>
    <property type="match status" value="1"/>
</dbReference>
<evidence type="ECO:0000256" key="1">
    <source>
        <dbReference type="ARBA" id="ARBA00023015"/>
    </source>
</evidence>
<dbReference type="Proteomes" id="UP001295794">
    <property type="component" value="Unassembled WGS sequence"/>
</dbReference>
<evidence type="ECO:0000256" key="5">
    <source>
        <dbReference type="SAM" id="MobiDB-lite"/>
    </source>
</evidence>
<feature type="region of interest" description="Disordered" evidence="5">
    <location>
        <begin position="89"/>
        <end position="171"/>
    </location>
</feature>
<keyword evidence="3" id="KW-0804">Transcription</keyword>
<keyword evidence="8" id="KW-1185">Reference proteome</keyword>
<dbReference type="InterPro" id="IPR036864">
    <property type="entry name" value="Zn2-C6_fun-type_DNA-bd_sf"/>
</dbReference>
<dbReference type="EMBL" id="CAVNYO010000411">
    <property type="protein sequence ID" value="CAK5276607.1"/>
    <property type="molecule type" value="Genomic_DNA"/>
</dbReference>
<feature type="compositionally biased region" description="Polar residues" evidence="5">
    <location>
        <begin position="364"/>
        <end position="391"/>
    </location>
</feature>
<dbReference type="PANTHER" id="PTHR31069:SF32">
    <property type="entry name" value="ARGININE METABOLISM REGULATION PROTEIN II"/>
    <property type="match status" value="1"/>
</dbReference>
<evidence type="ECO:0000313" key="8">
    <source>
        <dbReference type="Proteomes" id="UP001295794"/>
    </source>
</evidence>
<dbReference type="GO" id="GO:0008270">
    <property type="term" value="F:zinc ion binding"/>
    <property type="evidence" value="ECO:0007669"/>
    <property type="project" value="InterPro"/>
</dbReference>
<dbReference type="InterPro" id="IPR050675">
    <property type="entry name" value="OAF3"/>
</dbReference>
<dbReference type="SUPFAM" id="SSF57701">
    <property type="entry name" value="Zn2/Cys6 DNA-binding domain"/>
    <property type="match status" value="1"/>
</dbReference>
<keyword evidence="2" id="KW-0238">DNA-binding</keyword>
<dbReference type="Gene3D" id="4.10.240.10">
    <property type="entry name" value="Zn(2)-C6 fungal-type DNA-binding domain"/>
    <property type="match status" value="1"/>
</dbReference>
<organism evidence="7 8">
    <name type="scientific">Mycena citricolor</name>
    <dbReference type="NCBI Taxonomy" id="2018698"/>
    <lineage>
        <taxon>Eukaryota</taxon>
        <taxon>Fungi</taxon>
        <taxon>Dikarya</taxon>
        <taxon>Basidiomycota</taxon>
        <taxon>Agaricomycotina</taxon>
        <taxon>Agaricomycetes</taxon>
        <taxon>Agaricomycetidae</taxon>
        <taxon>Agaricales</taxon>
        <taxon>Marasmiineae</taxon>
        <taxon>Mycenaceae</taxon>
        <taxon>Mycena</taxon>
    </lineage>
</organism>
<feature type="region of interest" description="Disordered" evidence="5">
    <location>
        <begin position="570"/>
        <end position="603"/>
    </location>
</feature>
<dbReference type="PANTHER" id="PTHR31069">
    <property type="entry name" value="OLEATE-ACTIVATED TRANSCRIPTION FACTOR 1-RELATED"/>
    <property type="match status" value="1"/>
</dbReference>
<dbReference type="InterPro" id="IPR001138">
    <property type="entry name" value="Zn2Cys6_DnaBD"/>
</dbReference>
<dbReference type="AlphaFoldDB" id="A0AAD2HIU5"/>
<evidence type="ECO:0000259" key="6">
    <source>
        <dbReference type="PROSITE" id="PS50048"/>
    </source>
</evidence>
<comment type="caution">
    <text evidence="7">The sequence shown here is derived from an EMBL/GenBank/DDBJ whole genome shotgun (WGS) entry which is preliminary data.</text>
</comment>
<dbReference type="PROSITE" id="PS50048">
    <property type="entry name" value="ZN2_CY6_FUNGAL_2"/>
    <property type="match status" value="1"/>
</dbReference>
<evidence type="ECO:0000313" key="7">
    <source>
        <dbReference type="EMBL" id="CAK5276607.1"/>
    </source>
</evidence>
<evidence type="ECO:0000256" key="2">
    <source>
        <dbReference type="ARBA" id="ARBA00023125"/>
    </source>
</evidence>
<keyword evidence="1" id="KW-0805">Transcription regulation</keyword>
<feature type="region of interest" description="Disordered" evidence="5">
    <location>
        <begin position="355"/>
        <end position="404"/>
    </location>
</feature>
<evidence type="ECO:0000256" key="3">
    <source>
        <dbReference type="ARBA" id="ARBA00023163"/>
    </source>
</evidence>
<name>A0AAD2HIU5_9AGAR</name>
<feature type="region of interest" description="Disordered" evidence="5">
    <location>
        <begin position="238"/>
        <end position="258"/>
    </location>
</feature>
<dbReference type="CDD" id="cd00067">
    <property type="entry name" value="GAL4"/>
    <property type="match status" value="1"/>
</dbReference>
<feature type="compositionally biased region" description="Polar residues" evidence="5">
    <location>
        <begin position="122"/>
        <end position="139"/>
    </location>
</feature>
<dbReference type="PROSITE" id="PS00463">
    <property type="entry name" value="ZN2_CY6_FUNGAL_1"/>
    <property type="match status" value="1"/>
</dbReference>
<dbReference type="SMART" id="SM00066">
    <property type="entry name" value="GAL4"/>
    <property type="match status" value="1"/>
</dbReference>
<reference evidence="7" key="1">
    <citation type="submission" date="2023-11" db="EMBL/GenBank/DDBJ databases">
        <authorList>
            <person name="De Vega J J."/>
            <person name="De Vega J J."/>
        </authorList>
    </citation>
    <scope>NUCLEOTIDE SEQUENCE</scope>
</reference>
<dbReference type="GO" id="GO:0000981">
    <property type="term" value="F:DNA-binding transcription factor activity, RNA polymerase II-specific"/>
    <property type="evidence" value="ECO:0007669"/>
    <property type="project" value="InterPro"/>
</dbReference>
<protein>
    <recommendedName>
        <fullName evidence="6">Zn(2)-C6 fungal-type domain-containing protein</fullName>
    </recommendedName>
</protein>
<gene>
    <name evidence="7" type="ORF">MYCIT1_LOCUS25020</name>
</gene>
<accession>A0AAD2HIU5</accession>
<evidence type="ECO:0000256" key="4">
    <source>
        <dbReference type="ARBA" id="ARBA00023242"/>
    </source>
</evidence>
<proteinExistence type="predicted"/>
<feature type="domain" description="Zn(2)-C6 fungal-type" evidence="6">
    <location>
        <begin position="54"/>
        <end position="84"/>
    </location>
</feature>
<sequence>MEKKSTGRPLSWPYAPPAIPATVDMQKLASPHPSTRDDLFFRVAEPQRLRTSQACEKCRIRKAKCSGERPTCGRCEARGLKCEYSTDARGARGYNKSRPRAASTSLTRAPGHAKSKPAAPPTYSSRNNSPPTASSSYSRPPSLKLDPASPSHSGRPRSHSTLTTPTSANFPLGAEAGVGVSLLARHGGGSAKRMSLPNLDLDGHGFLSPYTHDTPLSAYAPSPLSVCIPQSDGYLRSPLDGDGGWSTPPPSSAASSVLYTDSASEQSYLYCDSRRGSWAPPFAFTPGDVDASYAKGDTAFEPDLVLHPDLDDEPVAYLHNFLFDEELLPVEPQRPYTADNHSSSLAPQVLPHAQRPYSAHAMDSRSSSGGMERSWSQGSLRQRSSNGSSGSVHDLLQGTPPMMMTSTYEFPNRSMYDQQDSPHPAVDPVLFPSTSTGYPLLPHLDVEENQFAFDAVDHGMDIDHTVSAMAAMTTDVSHVFEMDATFSNAVSGGDAMKRTMLQGWIEPRKMEAELLVSSNAQPLPASITDRGMMQSADPVPLAMPVPVIMASATSMMLMNRASLGMMRSVSEGEPLPTADDGETRRARASTISGPSLEYGTGSW</sequence>
<dbReference type="GO" id="GO:0003677">
    <property type="term" value="F:DNA binding"/>
    <property type="evidence" value="ECO:0007669"/>
    <property type="project" value="UniProtKB-KW"/>
</dbReference>
<keyword evidence="4" id="KW-0539">Nucleus</keyword>